<proteinExistence type="predicted"/>
<gene>
    <name evidence="1" type="ORF">LMG22037_05487</name>
</gene>
<dbReference type="RefSeq" id="WP_035483243.1">
    <property type="nucleotide sequence ID" value="NZ_CADFGL010000037.1"/>
</dbReference>
<evidence type="ECO:0000313" key="2">
    <source>
        <dbReference type="Proteomes" id="UP000494249"/>
    </source>
</evidence>
<reference evidence="1 2" key="1">
    <citation type="submission" date="2020-04" db="EMBL/GenBank/DDBJ databases">
        <authorList>
            <person name="De Canck E."/>
        </authorList>
    </citation>
    <scope>NUCLEOTIDE SEQUENCE [LARGE SCALE GENOMIC DNA]</scope>
    <source>
        <strain evidence="1 2">LMG 22037</strain>
    </source>
</reference>
<dbReference type="Proteomes" id="UP000494249">
    <property type="component" value="Unassembled WGS sequence"/>
</dbReference>
<accession>A0A6J5CA96</accession>
<sequence length="66" mass="7708">MKPLAGKRWFYSLGWRMFVNHHGCRIDSNVPIWAIREFERGYEDARWSNAVQTVKAWPASKLAEAA</sequence>
<dbReference type="AlphaFoldDB" id="A0A6J5CA96"/>
<name>A0A6J5CA96_9BURK</name>
<evidence type="ECO:0000313" key="1">
    <source>
        <dbReference type="EMBL" id="CAB3729911.1"/>
    </source>
</evidence>
<protein>
    <submittedName>
        <fullName evidence="1">Uncharacterized protein</fullName>
    </submittedName>
</protein>
<organism evidence="1 2">
    <name type="scientific">Paraburkholderia phenoliruptrix</name>
    <dbReference type="NCBI Taxonomy" id="252970"/>
    <lineage>
        <taxon>Bacteria</taxon>
        <taxon>Pseudomonadati</taxon>
        <taxon>Pseudomonadota</taxon>
        <taxon>Betaproteobacteria</taxon>
        <taxon>Burkholderiales</taxon>
        <taxon>Burkholderiaceae</taxon>
        <taxon>Paraburkholderia</taxon>
    </lineage>
</organism>
<dbReference type="EMBL" id="CADIKB010000040">
    <property type="protein sequence ID" value="CAB3729911.1"/>
    <property type="molecule type" value="Genomic_DNA"/>
</dbReference>